<dbReference type="GeneID" id="7825694"/>
<dbReference type="KEGG" id="tet:TTHERM_00460580"/>
<dbReference type="Proteomes" id="UP000009168">
    <property type="component" value="Unassembled WGS sequence"/>
</dbReference>
<dbReference type="RefSeq" id="XP_001018754.1">
    <property type="nucleotide sequence ID" value="XM_001018754.1"/>
</dbReference>
<feature type="transmembrane region" description="Helical" evidence="1">
    <location>
        <begin position="114"/>
        <end position="136"/>
    </location>
</feature>
<dbReference type="eggNOG" id="ENOG502SUUW">
    <property type="taxonomic scope" value="Eukaryota"/>
</dbReference>
<reference evidence="3" key="1">
    <citation type="journal article" date="2006" name="PLoS Biol.">
        <title>Macronuclear genome sequence of the ciliate Tetrahymena thermophila, a model eukaryote.</title>
        <authorList>
            <person name="Eisen J.A."/>
            <person name="Coyne R.S."/>
            <person name="Wu M."/>
            <person name="Wu D."/>
            <person name="Thiagarajan M."/>
            <person name="Wortman J.R."/>
            <person name="Badger J.H."/>
            <person name="Ren Q."/>
            <person name="Amedeo P."/>
            <person name="Jones K.M."/>
            <person name="Tallon L.J."/>
            <person name="Delcher A.L."/>
            <person name="Salzberg S.L."/>
            <person name="Silva J.C."/>
            <person name="Haas B.J."/>
            <person name="Majoros W.H."/>
            <person name="Farzad M."/>
            <person name="Carlton J.M."/>
            <person name="Smith R.K. Jr."/>
            <person name="Garg J."/>
            <person name="Pearlman R.E."/>
            <person name="Karrer K.M."/>
            <person name="Sun L."/>
            <person name="Manning G."/>
            <person name="Elde N.C."/>
            <person name="Turkewitz A.P."/>
            <person name="Asai D.J."/>
            <person name="Wilkes D.E."/>
            <person name="Wang Y."/>
            <person name="Cai H."/>
            <person name="Collins K."/>
            <person name="Stewart B.A."/>
            <person name="Lee S.R."/>
            <person name="Wilamowska K."/>
            <person name="Weinberg Z."/>
            <person name="Ruzzo W.L."/>
            <person name="Wloga D."/>
            <person name="Gaertig J."/>
            <person name="Frankel J."/>
            <person name="Tsao C.-C."/>
            <person name="Gorovsky M.A."/>
            <person name="Keeling P.J."/>
            <person name="Waller R.F."/>
            <person name="Patron N.J."/>
            <person name="Cherry J.M."/>
            <person name="Stover N.A."/>
            <person name="Krieger C.J."/>
            <person name="del Toro C."/>
            <person name="Ryder H.F."/>
            <person name="Williamson S.C."/>
            <person name="Barbeau R.A."/>
            <person name="Hamilton E.P."/>
            <person name="Orias E."/>
        </authorList>
    </citation>
    <scope>NUCLEOTIDE SEQUENCE [LARGE SCALE GENOMIC DNA]</scope>
    <source>
        <strain evidence="3">SB210</strain>
    </source>
</reference>
<feature type="transmembrane region" description="Helical" evidence="1">
    <location>
        <begin position="72"/>
        <end position="92"/>
    </location>
</feature>
<proteinExistence type="predicted"/>
<sequence>MSKDDKKAKDTGKNLVNNQIQPFMSETDPRNPYGCNYEELEYETKVFYKYQEIKKHVHFSEQDQNKVIQANFMYMAGVTLSVLGSLGLGYVMKKNQVFSRLRTLHILAEEYTNFYYGFFVAASGSFSYFYCNRYYIQEVCKPLMMKYLEDAKKNGFQDYRISETKPFDWEQKFLGSSKLPKKQ</sequence>
<keyword evidence="3" id="KW-1185">Reference proteome</keyword>
<protein>
    <submittedName>
        <fullName evidence="2">Transmembrane protein, putative</fullName>
    </submittedName>
</protein>
<keyword evidence="1" id="KW-0472">Membrane</keyword>
<gene>
    <name evidence="2" type="ORF">TTHERM_00460580</name>
</gene>
<dbReference type="EMBL" id="GG662650">
    <property type="protein sequence ID" value="EAR98509.1"/>
    <property type="molecule type" value="Genomic_DNA"/>
</dbReference>
<name>Q23Q26_TETTS</name>
<dbReference type="InParanoid" id="Q23Q26"/>
<evidence type="ECO:0000313" key="3">
    <source>
        <dbReference type="Proteomes" id="UP000009168"/>
    </source>
</evidence>
<keyword evidence="1" id="KW-1133">Transmembrane helix</keyword>
<evidence type="ECO:0000256" key="1">
    <source>
        <dbReference type="SAM" id="Phobius"/>
    </source>
</evidence>
<keyword evidence="1 2" id="KW-0812">Transmembrane</keyword>
<dbReference type="OMA" id="FEHLNHY"/>
<dbReference type="AlphaFoldDB" id="Q23Q26"/>
<evidence type="ECO:0000313" key="2">
    <source>
        <dbReference type="EMBL" id="EAR98509.1"/>
    </source>
</evidence>
<dbReference type="HOGENOM" id="CLU_1664114_0_0_1"/>
<dbReference type="OrthoDB" id="291928at2759"/>
<organism evidence="2 3">
    <name type="scientific">Tetrahymena thermophila (strain SB210)</name>
    <dbReference type="NCBI Taxonomy" id="312017"/>
    <lineage>
        <taxon>Eukaryota</taxon>
        <taxon>Sar</taxon>
        <taxon>Alveolata</taxon>
        <taxon>Ciliophora</taxon>
        <taxon>Intramacronucleata</taxon>
        <taxon>Oligohymenophorea</taxon>
        <taxon>Hymenostomatida</taxon>
        <taxon>Tetrahymenina</taxon>
        <taxon>Tetrahymenidae</taxon>
        <taxon>Tetrahymena</taxon>
    </lineage>
</organism>
<accession>Q23Q26</accession>